<dbReference type="EMBL" id="BLAL01000053">
    <property type="protein sequence ID" value="GES81120.1"/>
    <property type="molecule type" value="Genomic_DNA"/>
</dbReference>
<evidence type="ECO:0000313" key="2">
    <source>
        <dbReference type="Proteomes" id="UP000615446"/>
    </source>
</evidence>
<protein>
    <submittedName>
        <fullName evidence="1">Uncharacterized protein</fullName>
    </submittedName>
</protein>
<dbReference type="OrthoDB" id="2367307at2759"/>
<dbReference type="AlphaFoldDB" id="A0A8H3L8L5"/>
<gene>
    <name evidence="1" type="ORF">RCL2_000838200</name>
</gene>
<comment type="caution">
    <text evidence="1">The sequence shown here is derived from an EMBL/GenBank/DDBJ whole genome shotgun (WGS) entry which is preliminary data.</text>
</comment>
<sequence>MAERYNEFIKEYGLRNCIGVLKLGDVWDGEDSIAEYYSKLKRCNDTVNLCKDHFEDTFFEELSTKYMSIVLDFNPIPPHDEWLKILIQRQNKE</sequence>
<name>A0A8H3L8L5_9GLOM</name>
<dbReference type="Proteomes" id="UP000615446">
    <property type="component" value="Unassembled WGS sequence"/>
</dbReference>
<accession>A0A8H3L8L5</accession>
<organism evidence="1 2">
    <name type="scientific">Rhizophagus clarus</name>
    <dbReference type="NCBI Taxonomy" id="94130"/>
    <lineage>
        <taxon>Eukaryota</taxon>
        <taxon>Fungi</taxon>
        <taxon>Fungi incertae sedis</taxon>
        <taxon>Mucoromycota</taxon>
        <taxon>Glomeromycotina</taxon>
        <taxon>Glomeromycetes</taxon>
        <taxon>Glomerales</taxon>
        <taxon>Glomeraceae</taxon>
        <taxon>Rhizophagus</taxon>
    </lineage>
</organism>
<reference evidence="1" key="1">
    <citation type="submission" date="2019-10" db="EMBL/GenBank/DDBJ databases">
        <title>Conservation and host-specific expression of non-tandemly repeated heterogenous ribosome RNA gene in arbuscular mycorrhizal fungi.</title>
        <authorList>
            <person name="Maeda T."/>
            <person name="Kobayashi Y."/>
            <person name="Nakagawa T."/>
            <person name="Ezawa T."/>
            <person name="Yamaguchi K."/>
            <person name="Bino T."/>
            <person name="Nishimoto Y."/>
            <person name="Shigenobu S."/>
            <person name="Kawaguchi M."/>
        </authorList>
    </citation>
    <scope>NUCLEOTIDE SEQUENCE</scope>
    <source>
        <strain evidence="1">HR1</strain>
    </source>
</reference>
<proteinExistence type="predicted"/>
<evidence type="ECO:0000313" key="1">
    <source>
        <dbReference type="EMBL" id="GES81120.1"/>
    </source>
</evidence>